<dbReference type="PANTHER" id="PTHR24148:SF73">
    <property type="entry name" value="HET DOMAIN PROTEIN (AFU_ORTHOLOGUE AFUA_8G01020)"/>
    <property type="match status" value="1"/>
</dbReference>
<feature type="transmembrane region" description="Helical" evidence="1">
    <location>
        <begin position="449"/>
        <end position="467"/>
    </location>
</feature>
<evidence type="ECO:0000259" key="2">
    <source>
        <dbReference type="Pfam" id="PF06985"/>
    </source>
</evidence>
<dbReference type="Pfam" id="PF06985">
    <property type="entry name" value="HET"/>
    <property type="match status" value="1"/>
</dbReference>
<feature type="domain" description="Heterokaryon incompatibility" evidence="2">
    <location>
        <begin position="90"/>
        <end position="236"/>
    </location>
</feature>
<accession>A0A517L6B4</accession>
<keyword evidence="1" id="KW-1133">Transmembrane helix</keyword>
<keyword evidence="4" id="KW-1185">Reference proteome</keyword>
<reference evidence="3 4" key="1">
    <citation type="submission" date="2019-07" db="EMBL/GenBank/DDBJ databases">
        <title>Finished genome of Venturia effusa.</title>
        <authorList>
            <person name="Young C.A."/>
            <person name="Cox M.P."/>
            <person name="Ganley A.R.D."/>
            <person name="David W.J."/>
        </authorList>
    </citation>
    <scope>NUCLEOTIDE SEQUENCE [LARGE SCALE GENOMIC DNA]</scope>
    <source>
        <strain evidence="4">albino</strain>
    </source>
</reference>
<keyword evidence="1" id="KW-0472">Membrane</keyword>
<evidence type="ECO:0000313" key="3">
    <source>
        <dbReference type="EMBL" id="QDS71148.1"/>
    </source>
</evidence>
<evidence type="ECO:0000256" key="1">
    <source>
        <dbReference type="SAM" id="Phobius"/>
    </source>
</evidence>
<dbReference type="Proteomes" id="UP000316270">
    <property type="component" value="Chromosome 5"/>
</dbReference>
<dbReference type="PANTHER" id="PTHR24148">
    <property type="entry name" value="ANKYRIN REPEAT DOMAIN-CONTAINING PROTEIN 39 HOMOLOG-RELATED"/>
    <property type="match status" value="1"/>
</dbReference>
<keyword evidence="1" id="KW-0812">Transmembrane</keyword>
<dbReference type="OrthoDB" id="2157530at2759"/>
<dbReference type="InterPro" id="IPR010730">
    <property type="entry name" value="HET"/>
</dbReference>
<organism evidence="3 4">
    <name type="scientific">Venturia effusa</name>
    <dbReference type="NCBI Taxonomy" id="50376"/>
    <lineage>
        <taxon>Eukaryota</taxon>
        <taxon>Fungi</taxon>
        <taxon>Dikarya</taxon>
        <taxon>Ascomycota</taxon>
        <taxon>Pezizomycotina</taxon>
        <taxon>Dothideomycetes</taxon>
        <taxon>Pleosporomycetidae</taxon>
        <taxon>Venturiales</taxon>
        <taxon>Venturiaceae</taxon>
        <taxon>Venturia</taxon>
    </lineage>
</organism>
<dbReference type="InterPro" id="IPR052895">
    <property type="entry name" value="HetReg/Transcr_Mod"/>
</dbReference>
<dbReference type="EMBL" id="CP042189">
    <property type="protein sequence ID" value="QDS71148.1"/>
    <property type="molecule type" value="Genomic_DNA"/>
</dbReference>
<protein>
    <recommendedName>
        <fullName evidence="2">Heterokaryon incompatibility domain-containing protein</fullName>
    </recommendedName>
</protein>
<evidence type="ECO:0000313" key="4">
    <source>
        <dbReference type="Proteomes" id="UP000316270"/>
    </source>
</evidence>
<gene>
    <name evidence="3" type="ORF">FKW77_009963</name>
</gene>
<proteinExistence type="predicted"/>
<name>A0A517L6B4_9PEZI</name>
<dbReference type="AlphaFoldDB" id="A0A517L6B4"/>
<sequence length="470" mass="53793">MATSTIQPDPNTFRHQALEHPRRAIRLCKFVSKFNGLSPPIELEIAHYTLDNVADFDYADDDGVVFANFEEDDQVASFQDAEGHRQRVRYTAVSYCWGDGPSTRIISLNGKIFLVSQNLYDLLSVLHDGPGNQNLFWIDQLCIDQLDVDERNNQVNLMSFIYSSAEAVYAWLGLATPTTTSGLRMLERLEVSIATLERQDSSARTHTMTDESEASFLAAADLLTREYWTRLWIVQEVIYARKLFLLCGPYRYFFGEGKKEIDYRPWENQILRALVTEIDGVAGSKSRSRKVADRFDTSFVLRQTLALLNHHLFMLDCREKQSVGYILSFDAVADHGWRQCRDPCDRVFALQALVAPSHRVRVDYKKSPVSVFHEWAEETDTRRRHIAPNPEYVRSAITSLYSSMGLGEITEQQLGKIMYIPKVPQQAEHGVKSSAKPQISRKTWVQEHPWHGVSVIALLVSLFWLFLTTT</sequence>